<dbReference type="STRING" id="334426.A0A158PF38"/>
<feature type="coiled-coil region" evidence="1">
    <location>
        <begin position="601"/>
        <end position="629"/>
    </location>
</feature>
<gene>
    <name evidence="6" type="ORF">ACOC_LOCUS2817</name>
</gene>
<reference evidence="8" key="1">
    <citation type="submission" date="2016-04" db="UniProtKB">
        <authorList>
            <consortium name="WormBaseParasite"/>
        </authorList>
    </citation>
    <scope>IDENTIFICATION</scope>
</reference>
<dbReference type="GO" id="GO:0005634">
    <property type="term" value="C:nucleus"/>
    <property type="evidence" value="ECO:0007669"/>
    <property type="project" value="TreeGrafter"/>
</dbReference>
<feature type="compositionally biased region" description="Polar residues" evidence="2">
    <location>
        <begin position="113"/>
        <end position="122"/>
    </location>
</feature>
<dbReference type="Pfam" id="PF07500">
    <property type="entry name" value="TFIIS_M"/>
    <property type="match status" value="1"/>
</dbReference>
<feature type="compositionally biased region" description="Pro residues" evidence="2">
    <location>
        <begin position="1179"/>
        <end position="1188"/>
    </location>
</feature>
<feature type="transmembrane region" description="Helical" evidence="3">
    <location>
        <begin position="1518"/>
        <end position="1538"/>
    </location>
</feature>
<evidence type="ECO:0000256" key="2">
    <source>
        <dbReference type="SAM" id="MobiDB-lite"/>
    </source>
</evidence>
<feature type="compositionally biased region" description="Low complexity" evidence="2">
    <location>
        <begin position="226"/>
        <end position="237"/>
    </location>
</feature>
<feature type="compositionally biased region" description="Basic and acidic residues" evidence="2">
    <location>
        <begin position="365"/>
        <end position="378"/>
    </location>
</feature>
<reference evidence="6 7" key="2">
    <citation type="submission" date="2018-11" db="EMBL/GenBank/DDBJ databases">
        <authorList>
            <consortium name="Pathogen Informatics"/>
        </authorList>
    </citation>
    <scope>NUCLEOTIDE SEQUENCE [LARGE SCALE GENOMIC DNA]</scope>
    <source>
        <strain evidence="6 7">Costa Rica</strain>
    </source>
</reference>
<feature type="compositionally biased region" description="Basic and acidic residues" evidence="2">
    <location>
        <begin position="1"/>
        <end position="27"/>
    </location>
</feature>
<name>A0A158PF38_ANGCS</name>
<feature type="region of interest" description="Disordered" evidence="2">
    <location>
        <begin position="1"/>
        <end position="132"/>
    </location>
</feature>
<keyword evidence="3" id="KW-1133">Transmembrane helix</keyword>
<sequence>MKREKRFQIKLFKDFETALKKPEDMKGSSKRGRKSSVVPKEEQTVTSKRRSTKRRRKEGEEKSESEKELRHTEKALVPPKRKEPKRSDKLVLPEQASLDPKEVNDGDLDLNISPGQSVSSTDIAGRTDGSDVSELRMDKSSSVNIKSWSEERIISHFGLKEFTIDISEFPHHELQPSTSNQLAGGGTIRKLSTDELANGEEHSHSSKNKENLVGLEHKKKKRKRSLSSSSSRSCSSSDRGRNNHSCNESGTEPSPQTRNTSKKKGHSERPCVECGRFLDSCVTEWKETLGTSTVWCSRDCIERRVARAHEVLPEGYGALTLLRGDGQLLTTGPTLTNLAEFIFKYPEYEPVLPVAKKKQVSKNDQGPDTKKSVSRPLSKDADRVRFNVRRAFSDALLKRAKMDKVKSAMKLCKDVSENIEAALFKSCGSNFSSISYKTWTKAFIENVADCRNKGFYYRVLTGLISVHKVVTLDRNQMRKPEYSSPLDDVQASVFSLVVPANSVVEQRDDASVSCDADKSDLNVSTVGVMKKEGISSIITKVSTTSTKKAEPKGIVRVARRSDARKVPSANTSLSTLDSILGDGAKDTTEQHLSHFYDVNCSICLAKQKSQAEAERKEKEEKERQREEDRRFREMLPPIRQPDYARCGSSSLVDLDYSMNSGRDSADELRRVRTPESTGAACASDDDYAVSYGDPEESSPLFSDEREIEAHTRTVWSGQISLNNASMRTSLCLISNPIAFRAAPELPPKLRIKGRIVPLIVFDYVHETMRNGEHHVAVLRLTDPVDFECEQRFISMYEDMVRKGRYFAVDVPQDTCFKDMYLMPLAADEEPPAVLLPFDGPGIPKRHSPMIICVMVIYGPGYSRGLKLKSPQEPQVLSDHRQIPLLSRRSPPSCVPISYEFGNLKPDVSRSHIPSVSMQLLDTDERSEVIDDPSSRINVPPDLLPAETTDIQTIRSPQQCKSETSTPREPSEIAVLGEADSLLPSKFFLMCKEAAKEPSKVLNADEIETLPDLLLYIQLNNKPREIKEVVSRFMASSALSDDDRELIRKKVLEKIANEKKKKSQNKVAAAEESTSRSVNQPKVVGVRKSESNETLNLNSLDFDSLNQLSTFVGASVQDLLKQGEKLKEDTEFFPTPSSPPPPPPPPSAVAMTDDNKCAKIGVEEVNGEGQRSLPCSEMLPGPPPVPPVYDSPSENNNRKTSDSPTLPRPPPFPSLSVVPLPPPPSLVPGSATSTLPTIPPPLLGMFHPPTPGMVPDIAFPASYTNGPPPPPPFAPMGLPSPVVTSTSRAPVPSVGITASSPLINSVRPSGFPNQGQVPVPHVDHKEFFPCTSSSRPGFIHTPQVHYPAHSNLARMDTPRDRSGPVSGSLPANLGSTKCSGATSMSTIPSTFGEVVPLPSQLMSSTENPKGLLPSGVSSASHGPKDRNLTSAPSAPGKFYSSCIFLLLIKESPSSPSQQYVDKSQLVGKNGPRTPSPEISKKHVYNAEIERLKNDIEKEKRDAELQARLNLLEMEFQARASFYTVPVNFLFPFFLFIAVFN</sequence>
<dbReference type="CDD" id="cd21538">
    <property type="entry name" value="SPOC_TFIIS"/>
    <property type="match status" value="1"/>
</dbReference>
<feature type="region of interest" description="Disordered" evidence="2">
    <location>
        <begin position="196"/>
        <end position="268"/>
    </location>
</feature>
<dbReference type="GO" id="GO:0006351">
    <property type="term" value="P:DNA-templated transcription"/>
    <property type="evidence" value="ECO:0007669"/>
    <property type="project" value="InterPro"/>
</dbReference>
<feature type="region of interest" description="Disordered" evidence="2">
    <location>
        <begin position="1166"/>
        <end position="1227"/>
    </location>
</feature>
<dbReference type="OMA" id="ESSERFH"/>
<feature type="region of interest" description="Disordered" evidence="2">
    <location>
        <begin position="1399"/>
        <end position="1431"/>
    </location>
</feature>
<feature type="coiled-coil region" evidence="1">
    <location>
        <begin position="1480"/>
        <end position="1507"/>
    </location>
</feature>
<feature type="region of interest" description="Disordered" evidence="2">
    <location>
        <begin position="1453"/>
        <end position="1477"/>
    </location>
</feature>
<dbReference type="InterPro" id="IPR003618">
    <property type="entry name" value="TFIIS_cen_dom"/>
</dbReference>
<keyword evidence="3" id="KW-0472">Membrane</keyword>
<evidence type="ECO:0000313" key="8">
    <source>
        <dbReference type="WBParaSite" id="ACOC_0000281601-mRNA-1"/>
    </source>
</evidence>
<dbReference type="SUPFAM" id="SSF46942">
    <property type="entry name" value="Elongation factor TFIIS domain 2"/>
    <property type="match status" value="1"/>
</dbReference>
<evidence type="ECO:0000256" key="1">
    <source>
        <dbReference type="SAM" id="Coils"/>
    </source>
</evidence>
<feature type="compositionally biased region" description="Pro residues" evidence="2">
    <location>
        <begin position="1135"/>
        <end position="1146"/>
    </location>
</feature>
<dbReference type="PANTHER" id="PTHR11477">
    <property type="entry name" value="TRANSCRIPTION FACTOR S-II ZINC FINGER DOMAIN-CONTAINING PROTEIN"/>
    <property type="match status" value="1"/>
</dbReference>
<keyword evidence="3" id="KW-0812">Transmembrane</keyword>
<dbReference type="EMBL" id="UYYA01000645">
    <property type="protein sequence ID" value="VDM54402.1"/>
    <property type="molecule type" value="Genomic_DNA"/>
</dbReference>
<dbReference type="Pfam" id="PF07744">
    <property type="entry name" value="SPOC"/>
    <property type="match status" value="1"/>
</dbReference>
<dbReference type="OrthoDB" id="5860404at2759"/>
<feature type="region of interest" description="Disordered" evidence="2">
    <location>
        <begin position="1061"/>
        <end position="1089"/>
    </location>
</feature>
<feature type="compositionally biased region" description="Pro residues" evidence="2">
    <location>
        <begin position="1205"/>
        <end position="1225"/>
    </location>
</feature>
<protein>
    <submittedName>
        <fullName evidence="8">TFIIS central domain-containing protein</fullName>
    </submittedName>
</protein>
<feature type="compositionally biased region" description="Basic and acidic residues" evidence="2">
    <location>
        <begin position="57"/>
        <end position="74"/>
    </location>
</feature>
<dbReference type="Gene3D" id="1.10.472.30">
    <property type="entry name" value="Transcription elongation factor S-II, central domain"/>
    <property type="match status" value="1"/>
</dbReference>
<proteinExistence type="predicted"/>
<evidence type="ECO:0000259" key="5">
    <source>
        <dbReference type="Pfam" id="PF07744"/>
    </source>
</evidence>
<dbReference type="InterPro" id="IPR036575">
    <property type="entry name" value="TFIIS_cen_dom_sf"/>
</dbReference>
<dbReference type="PANTHER" id="PTHR11477:SF51">
    <property type="entry name" value="PROTEIN PARTNER OF SNF, ISOFORM B"/>
    <property type="match status" value="1"/>
</dbReference>
<keyword evidence="1" id="KW-0175">Coiled coil</keyword>
<organism evidence="8">
    <name type="scientific">Angiostrongylus costaricensis</name>
    <name type="common">Nematode worm</name>
    <dbReference type="NCBI Taxonomy" id="334426"/>
    <lineage>
        <taxon>Eukaryota</taxon>
        <taxon>Metazoa</taxon>
        <taxon>Ecdysozoa</taxon>
        <taxon>Nematoda</taxon>
        <taxon>Chromadorea</taxon>
        <taxon>Rhabditida</taxon>
        <taxon>Rhabditina</taxon>
        <taxon>Rhabditomorpha</taxon>
        <taxon>Strongyloidea</taxon>
        <taxon>Metastrongylidae</taxon>
        <taxon>Angiostrongylus</taxon>
    </lineage>
</organism>
<evidence type="ECO:0000313" key="7">
    <source>
        <dbReference type="Proteomes" id="UP000267027"/>
    </source>
</evidence>
<feature type="region of interest" description="Disordered" evidence="2">
    <location>
        <begin position="1356"/>
        <end position="1376"/>
    </location>
</feature>
<feature type="compositionally biased region" description="Polar residues" evidence="2">
    <location>
        <begin position="243"/>
        <end position="259"/>
    </location>
</feature>
<dbReference type="Proteomes" id="UP000267027">
    <property type="component" value="Unassembled WGS sequence"/>
</dbReference>
<feature type="region of interest" description="Disordered" evidence="2">
    <location>
        <begin position="356"/>
        <end position="378"/>
    </location>
</feature>
<accession>A0A158PF38</accession>
<evidence type="ECO:0000313" key="6">
    <source>
        <dbReference type="EMBL" id="VDM54402.1"/>
    </source>
</evidence>
<feature type="domain" description="Spen paralogue and orthologue SPOC C-terminal" evidence="5">
    <location>
        <begin position="710"/>
        <end position="856"/>
    </location>
</feature>
<feature type="region of interest" description="Disordered" evidence="2">
    <location>
        <begin position="1129"/>
        <end position="1151"/>
    </location>
</feature>
<feature type="domain" description="TFIIS central" evidence="4">
    <location>
        <begin position="382"/>
        <end position="482"/>
    </location>
</feature>
<feature type="compositionally biased region" description="Basic and acidic residues" evidence="2">
    <location>
        <begin position="199"/>
        <end position="210"/>
    </location>
</feature>
<feature type="compositionally biased region" description="Basic residues" evidence="2">
    <location>
        <begin position="47"/>
        <end position="56"/>
    </location>
</feature>
<dbReference type="WBParaSite" id="ACOC_0000281601-mRNA-1">
    <property type="protein sequence ID" value="ACOC_0000281601-mRNA-1"/>
    <property type="gene ID" value="ACOC_0000281601"/>
</dbReference>
<evidence type="ECO:0000256" key="3">
    <source>
        <dbReference type="SAM" id="Phobius"/>
    </source>
</evidence>
<dbReference type="InterPro" id="IPR012921">
    <property type="entry name" value="SPOC_C"/>
</dbReference>
<keyword evidence="7" id="KW-1185">Reference proteome</keyword>
<evidence type="ECO:0000259" key="4">
    <source>
        <dbReference type="Pfam" id="PF07500"/>
    </source>
</evidence>